<proteinExistence type="predicted"/>
<dbReference type="EMBL" id="BNCP01000006">
    <property type="protein sequence ID" value="GIL74612.1"/>
    <property type="molecule type" value="Genomic_DNA"/>
</dbReference>
<organism evidence="2 3">
    <name type="scientific">Volvox reticuliferus</name>
    <dbReference type="NCBI Taxonomy" id="1737510"/>
    <lineage>
        <taxon>Eukaryota</taxon>
        <taxon>Viridiplantae</taxon>
        <taxon>Chlorophyta</taxon>
        <taxon>core chlorophytes</taxon>
        <taxon>Chlorophyceae</taxon>
        <taxon>CS clade</taxon>
        <taxon>Chlamydomonadales</taxon>
        <taxon>Volvocaceae</taxon>
        <taxon>Volvox</taxon>
    </lineage>
</organism>
<accession>A0A8J4C9K4</accession>
<dbReference type="Proteomes" id="UP000747110">
    <property type="component" value="Unassembled WGS sequence"/>
</dbReference>
<evidence type="ECO:0000313" key="3">
    <source>
        <dbReference type="Proteomes" id="UP000747110"/>
    </source>
</evidence>
<feature type="compositionally biased region" description="Polar residues" evidence="1">
    <location>
        <begin position="1"/>
        <end position="10"/>
    </location>
</feature>
<feature type="region of interest" description="Disordered" evidence="1">
    <location>
        <begin position="80"/>
        <end position="106"/>
    </location>
</feature>
<feature type="compositionally biased region" description="Low complexity" evidence="1">
    <location>
        <begin position="86"/>
        <end position="106"/>
    </location>
</feature>
<comment type="caution">
    <text evidence="2">The sequence shown here is derived from an EMBL/GenBank/DDBJ whole genome shotgun (WGS) entry which is preliminary data.</text>
</comment>
<name>A0A8J4C9K4_9CHLO</name>
<keyword evidence="3" id="KW-1185">Reference proteome</keyword>
<sequence length="291" mass="29988">MSSDTIPTTKETLESHELEHIESSIVEQNSENLTAVKEHVKEAAQTVKRFFQPNTEEGNCATDQGKTSENVPLIEKEDLGDGAASANDAPETVAAAAPAEATPSGHAAKESIADNLREAVIEKPAKYLSEKASQFNEKLIAGFDYVGSHLDGMTRCMAAPSSPDAAADAGDDVAGGKADDGHGHHHSSGPVAIAEKIVETLIEKPAAACTEASVEINEKASGFNKKMIAGFDYVGDKLVGAATTVANATRAMVGGTAHTATDTAGAVSGEGAGEKAKLLQEGEASEAESTK</sequence>
<feature type="region of interest" description="Disordered" evidence="1">
    <location>
        <begin position="161"/>
        <end position="188"/>
    </location>
</feature>
<evidence type="ECO:0000256" key="1">
    <source>
        <dbReference type="SAM" id="MobiDB-lite"/>
    </source>
</evidence>
<reference evidence="2" key="1">
    <citation type="journal article" date="2021" name="Proc. Natl. Acad. Sci. U.S.A.">
        <title>Three genomes in the algal genus Volvox reveal the fate of a haploid sex-determining region after a transition to homothallism.</title>
        <authorList>
            <person name="Yamamoto K."/>
            <person name="Hamaji T."/>
            <person name="Kawai-Toyooka H."/>
            <person name="Matsuzaki R."/>
            <person name="Takahashi F."/>
            <person name="Nishimura Y."/>
            <person name="Kawachi M."/>
            <person name="Noguchi H."/>
            <person name="Minakuchi Y."/>
            <person name="Umen J.G."/>
            <person name="Toyoda A."/>
            <person name="Nozaki H."/>
        </authorList>
    </citation>
    <scope>NUCLEOTIDE SEQUENCE</scope>
    <source>
        <strain evidence="2">NIES-3786</strain>
    </source>
</reference>
<gene>
    <name evidence="2" type="ORF">Vretifemale_4548</name>
</gene>
<evidence type="ECO:0000313" key="2">
    <source>
        <dbReference type="EMBL" id="GIL74612.1"/>
    </source>
</evidence>
<dbReference type="AlphaFoldDB" id="A0A8J4C9K4"/>
<protein>
    <submittedName>
        <fullName evidence="2">Uncharacterized protein</fullName>
    </submittedName>
</protein>
<feature type="region of interest" description="Disordered" evidence="1">
    <location>
        <begin position="260"/>
        <end position="291"/>
    </location>
</feature>
<feature type="compositionally biased region" description="Basic and acidic residues" evidence="1">
    <location>
        <begin position="11"/>
        <end position="20"/>
    </location>
</feature>
<feature type="region of interest" description="Disordered" evidence="1">
    <location>
        <begin position="1"/>
        <end position="20"/>
    </location>
</feature>